<dbReference type="InterPro" id="IPR038726">
    <property type="entry name" value="PDDEXK_AddAB-type"/>
</dbReference>
<organism evidence="2 3">
    <name type="scientific">Ochrobactrum soli</name>
    <dbReference type="NCBI Taxonomy" id="2448455"/>
    <lineage>
        <taxon>Bacteria</taxon>
        <taxon>Pseudomonadati</taxon>
        <taxon>Pseudomonadota</taxon>
        <taxon>Alphaproteobacteria</taxon>
        <taxon>Hyphomicrobiales</taxon>
        <taxon>Brucellaceae</taxon>
        <taxon>Brucella/Ochrobactrum group</taxon>
        <taxon>Ochrobactrum</taxon>
    </lineage>
</organism>
<accession>A0A2P9HJW3</accession>
<dbReference type="GO" id="GO:0004527">
    <property type="term" value="F:exonuclease activity"/>
    <property type="evidence" value="ECO:0007669"/>
    <property type="project" value="UniProtKB-KW"/>
</dbReference>
<reference evidence="3" key="1">
    <citation type="submission" date="2017-12" db="EMBL/GenBank/DDBJ databases">
        <authorList>
            <person name="Diaz M."/>
        </authorList>
    </citation>
    <scope>NUCLEOTIDE SEQUENCE [LARGE SCALE GENOMIC DNA]</scope>
    <source>
        <strain evidence="3">FI11154</strain>
    </source>
</reference>
<proteinExistence type="predicted"/>
<name>A0A2P9HJW3_9HYPH</name>
<keyword evidence="2" id="KW-0540">Nuclease</keyword>
<dbReference type="RefSeq" id="WP_109368299.1">
    <property type="nucleotide sequence ID" value="NZ_OOFM01000005.1"/>
</dbReference>
<dbReference type="Proteomes" id="UP000246073">
    <property type="component" value="Unassembled WGS sequence"/>
</dbReference>
<sequence length="342" mass="38964">MGEVFTFDGKPISKPGLYISSEADYHADRLCPMPSLSRSIGQKLLDESARHAWTSHPRLNLADKEDEKVQKRAEIGSAAHALLLSQPTKIEMIDAPTYQTNAAKAARIAAHKTGAIPLLKEDYALLMDMMNVAKRELSIHEDERIRALVTGEVIGDYHNEITACWQDVVGGHWCRARIDRLVIEPKRITVIDYKTTEMSAAPDSVQKAIYNNEYELQDGFYRRGLRHLFPQIDKHEIALDFLFIVQEQKPPHEITVAKLDIPGRQIGEKKASAAIRMWDHHVTTNEWPGYPSKTKTAEMPPYTETRWLAREIEDERLQNLPIDPLNPFEEVPYRPKPIALPC</sequence>
<keyword evidence="2" id="KW-0378">Hydrolase</keyword>
<dbReference type="Gene3D" id="3.90.320.10">
    <property type="match status" value="1"/>
</dbReference>
<evidence type="ECO:0000313" key="2">
    <source>
        <dbReference type="EMBL" id="SPL64444.1"/>
    </source>
</evidence>
<dbReference type="EMBL" id="OOFM01000005">
    <property type="protein sequence ID" value="SPL64444.1"/>
    <property type="molecule type" value="Genomic_DNA"/>
</dbReference>
<evidence type="ECO:0000259" key="1">
    <source>
        <dbReference type="Pfam" id="PF12705"/>
    </source>
</evidence>
<protein>
    <submittedName>
        <fullName evidence="2">Phage exonuclease</fullName>
    </submittedName>
</protein>
<dbReference type="Pfam" id="PF12705">
    <property type="entry name" value="PDDEXK_1"/>
    <property type="match status" value="1"/>
</dbReference>
<dbReference type="AlphaFoldDB" id="A0A2P9HJW3"/>
<evidence type="ECO:0000313" key="3">
    <source>
        <dbReference type="Proteomes" id="UP000246073"/>
    </source>
</evidence>
<feature type="domain" description="PD-(D/E)XK endonuclease-like" evidence="1">
    <location>
        <begin position="48"/>
        <end position="260"/>
    </location>
</feature>
<dbReference type="InterPro" id="IPR011604">
    <property type="entry name" value="PDDEXK-like_dom_sf"/>
</dbReference>
<gene>
    <name evidence="2" type="ORF">OHAE_311</name>
</gene>
<keyword evidence="2" id="KW-0269">Exonuclease</keyword>